<gene>
    <name evidence="1" type="ORF">L1987_71565</name>
</gene>
<sequence>MMHIPFSWEKIPGVPKFVASPMRAMTPKINRVLPMPPGCFRQPARRPSKRMLLWEEDPFLVAMILCTKDCDLKYKGKGEIKKSFGTKVGMTKFFLFSCKHSFDVEEGNLSMTPFNLGSNIASQERVQGLKIL</sequence>
<dbReference type="Proteomes" id="UP001056120">
    <property type="component" value="Linkage Group LG24"/>
</dbReference>
<evidence type="ECO:0000313" key="2">
    <source>
        <dbReference type="Proteomes" id="UP001056120"/>
    </source>
</evidence>
<reference evidence="1 2" key="2">
    <citation type="journal article" date="2022" name="Mol. Ecol. Resour.">
        <title>The genomes of chicory, endive, great burdock and yacon provide insights into Asteraceae paleo-polyploidization history and plant inulin production.</title>
        <authorList>
            <person name="Fan W."/>
            <person name="Wang S."/>
            <person name="Wang H."/>
            <person name="Wang A."/>
            <person name="Jiang F."/>
            <person name="Liu H."/>
            <person name="Zhao H."/>
            <person name="Xu D."/>
            <person name="Zhang Y."/>
        </authorList>
    </citation>
    <scope>NUCLEOTIDE SEQUENCE [LARGE SCALE GENOMIC DNA]</scope>
    <source>
        <strain evidence="2">cv. Yunnan</strain>
        <tissue evidence="1">Leaves</tissue>
    </source>
</reference>
<organism evidence="1 2">
    <name type="scientific">Smallanthus sonchifolius</name>
    <dbReference type="NCBI Taxonomy" id="185202"/>
    <lineage>
        <taxon>Eukaryota</taxon>
        <taxon>Viridiplantae</taxon>
        <taxon>Streptophyta</taxon>
        <taxon>Embryophyta</taxon>
        <taxon>Tracheophyta</taxon>
        <taxon>Spermatophyta</taxon>
        <taxon>Magnoliopsida</taxon>
        <taxon>eudicotyledons</taxon>
        <taxon>Gunneridae</taxon>
        <taxon>Pentapetalae</taxon>
        <taxon>asterids</taxon>
        <taxon>campanulids</taxon>
        <taxon>Asterales</taxon>
        <taxon>Asteraceae</taxon>
        <taxon>Asteroideae</taxon>
        <taxon>Heliantheae alliance</taxon>
        <taxon>Millerieae</taxon>
        <taxon>Smallanthus</taxon>
    </lineage>
</organism>
<comment type="caution">
    <text evidence="1">The sequence shown here is derived from an EMBL/GenBank/DDBJ whole genome shotgun (WGS) entry which is preliminary data.</text>
</comment>
<accession>A0ACB9ATN1</accession>
<keyword evidence="2" id="KW-1185">Reference proteome</keyword>
<proteinExistence type="predicted"/>
<name>A0ACB9ATN1_9ASTR</name>
<protein>
    <submittedName>
        <fullName evidence="1">Uncharacterized protein</fullName>
    </submittedName>
</protein>
<reference evidence="2" key="1">
    <citation type="journal article" date="2022" name="Mol. Ecol. Resour.">
        <title>The genomes of chicory, endive, great burdock and yacon provide insights into Asteraceae palaeo-polyploidization history and plant inulin production.</title>
        <authorList>
            <person name="Fan W."/>
            <person name="Wang S."/>
            <person name="Wang H."/>
            <person name="Wang A."/>
            <person name="Jiang F."/>
            <person name="Liu H."/>
            <person name="Zhao H."/>
            <person name="Xu D."/>
            <person name="Zhang Y."/>
        </authorList>
    </citation>
    <scope>NUCLEOTIDE SEQUENCE [LARGE SCALE GENOMIC DNA]</scope>
    <source>
        <strain evidence="2">cv. Yunnan</strain>
    </source>
</reference>
<evidence type="ECO:0000313" key="1">
    <source>
        <dbReference type="EMBL" id="KAI3712995.1"/>
    </source>
</evidence>
<dbReference type="EMBL" id="CM042041">
    <property type="protein sequence ID" value="KAI3712995.1"/>
    <property type="molecule type" value="Genomic_DNA"/>
</dbReference>